<dbReference type="Pfam" id="PF12796">
    <property type="entry name" value="Ank_2"/>
    <property type="match status" value="1"/>
</dbReference>
<dbReference type="GO" id="GO:0000785">
    <property type="term" value="C:chromatin"/>
    <property type="evidence" value="ECO:0007669"/>
    <property type="project" value="TreeGrafter"/>
</dbReference>
<feature type="compositionally biased region" description="Polar residues" evidence="6">
    <location>
        <begin position="9"/>
        <end position="22"/>
    </location>
</feature>
<feature type="domain" description="SET" evidence="7">
    <location>
        <begin position="1154"/>
        <end position="1279"/>
    </location>
</feature>
<dbReference type="PROSITE" id="PS50280">
    <property type="entry name" value="SET"/>
    <property type="match status" value="1"/>
</dbReference>
<feature type="repeat" description="ANK" evidence="5">
    <location>
        <begin position="625"/>
        <end position="657"/>
    </location>
</feature>
<dbReference type="SUPFAM" id="SSF48403">
    <property type="entry name" value="Ankyrin repeat"/>
    <property type="match status" value="2"/>
</dbReference>
<dbReference type="InterPro" id="IPR043550">
    <property type="entry name" value="EHMT1/EHMT2"/>
</dbReference>
<dbReference type="GO" id="GO:0008270">
    <property type="term" value="F:zinc ion binding"/>
    <property type="evidence" value="ECO:0007669"/>
    <property type="project" value="InterPro"/>
</dbReference>
<dbReference type="EMBL" id="CAKOGL010000022">
    <property type="protein sequence ID" value="CAH2100413.1"/>
    <property type="molecule type" value="Genomic_DNA"/>
</dbReference>
<keyword evidence="9" id="KW-1185">Reference proteome</keyword>
<evidence type="ECO:0000256" key="3">
    <source>
        <dbReference type="ARBA" id="ARBA00022603"/>
    </source>
</evidence>
<comment type="subcellular location">
    <subcellularLocation>
        <location evidence="1">Chromosome</location>
    </subcellularLocation>
</comment>
<dbReference type="PROSITE" id="PS50088">
    <property type="entry name" value="ANK_REPEAT"/>
    <property type="match status" value="4"/>
</dbReference>
<dbReference type="Proteomes" id="UP001153954">
    <property type="component" value="Unassembled WGS sequence"/>
</dbReference>
<dbReference type="InterPro" id="IPR001214">
    <property type="entry name" value="SET_dom"/>
</dbReference>
<feature type="region of interest" description="Disordered" evidence="6">
    <location>
        <begin position="1"/>
        <end position="318"/>
    </location>
</feature>
<dbReference type="SMART" id="SM00248">
    <property type="entry name" value="ANK"/>
    <property type="match status" value="5"/>
</dbReference>
<accession>A0AAU9UQZ0</accession>
<keyword evidence="3" id="KW-0808">Transferase</keyword>
<evidence type="ECO:0000256" key="1">
    <source>
        <dbReference type="ARBA" id="ARBA00004286"/>
    </source>
</evidence>
<evidence type="ECO:0000313" key="9">
    <source>
        <dbReference type="Proteomes" id="UP001153954"/>
    </source>
</evidence>
<dbReference type="PANTHER" id="PTHR46307:SF4">
    <property type="entry name" value="G9A, ISOFORM B"/>
    <property type="match status" value="1"/>
</dbReference>
<dbReference type="InterPro" id="IPR036770">
    <property type="entry name" value="Ankyrin_rpt-contain_sf"/>
</dbReference>
<feature type="region of interest" description="Disordered" evidence="6">
    <location>
        <begin position="337"/>
        <end position="371"/>
    </location>
</feature>
<feature type="compositionally biased region" description="Basic and acidic residues" evidence="6">
    <location>
        <begin position="202"/>
        <end position="229"/>
    </location>
</feature>
<feature type="repeat" description="ANK" evidence="5">
    <location>
        <begin position="959"/>
        <end position="991"/>
    </location>
</feature>
<gene>
    <name evidence="8" type="ORF">EEDITHA_LOCUS15279</name>
</gene>
<evidence type="ECO:0000256" key="4">
    <source>
        <dbReference type="ARBA" id="ARBA00022691"/>
    </source>
</evidence>
<organism evidence="8 9">
    <name type="scientific">Euphydryas editha</name>
    <name type="common">Edith's checkerspot</name>
    <dbReference type="NCBI Taxonomy" id="104508"/>
    <lineage>
        <taxon>Eukaryota</taxon>
        <taxon>Metazoa</taxon>
        <taxon>Ecdysozoa</taxon>
        <taxon>Arthropoda</taxon>
        <taxon>Hexapoda</taxon>
        <taxon>Insecta</taxon>
        <taxon>Pterygota</taxon>
        <taxon>Neoptera</taxon>
        <taxon>Endopterygota</taxon>
        <taxon>Lepidoptera</taxon>
        <taxon>Glossata</taxon>
        <taxon>Ditrysia</taxon>
        <taxon>Papilionoidea</taxon>
        <taxon>Nymphalidae</taxon>
        <taxon>Nymphalinae</taxon>
        <taxon>Euphydryas</taxon>
    </lineage>
</organism>
<dbReference type="Pfam" id="PF00023">
    <property type="entry name" value="Ank"/>
    <property type="match status" value="1"/>
</dbReference>
<evidence type="ECO:0000259" key="7">
    <source>
        <dbReference type="PROSITE" id="PS50280"/>
    </source>
</evidence>
<feature type="compositionally biased region" description="Acidic residues" evidence="6">
    <location>
        <begin position="284"/>
        <end position="295"/>
    </location>
</feature>
<dbReference type="GO" id="GO:0005634">
    <property type="term" value="C:nucleus"/>
    <property type="evidence" value="ECO:0007669"/>
    <property type="project" value="InterPro"/>
</dbReference>
<dbReference type="Pfam" id="PF00856">
    <property type="entry name" value="SET"/>
    <property type="match status" value="1"/>
</dbReference>
<sequence>MHTDDEAPVTNQEDTIDTSPDNVSVRLDKIDAAKKEKKSDTEDPKPRIVLTFRSEKSGAKTSNMKIVSNEEKHEEISPRRSIRTRHTKKESDDDVSHVDSEDDELIEISPPKRSTRRHSKEFTDVIANAIARKEKSYNELSSAPTQRLSRRIKPTTKILANEELRIGLESQNNARLGISADKTSEEGVRTRRSAQARNAEFSSEKRVSKRKLQEESANESSDKESDHSSKKLIHLCNLGLKVKDDESSEAENRKTESSANEAGDDDEDEEIDDDTEVISKLLEADEESASDEDFCPETSTKRRRSRRNLSPAPLRRSSRKANSGLYYYDTYAFDDAGDSDYEPKRKSTRSHGAEEVNSEGETEAKIGSDAAGADESAEAACPADTSTIVATCLCEEPTNIYAAPSELKEPVFCQAVELVEGVRVGCSHALPAGAPRALLRAGLRAPYVLACRLHAAQLRRHMCCPLCGLFCTQGIFYQCSKNHLFHLECGIQGGDAKQRAGCPHCGVHSYRWQPVNCDYVRVRVDMHCSNKRVFLPDQREQCTPAFLGFTPVDPSQLDHDPPIPEELIASITTDLKRLFEREIEDTTDYSIHDLYEAIIAGDPVEQLIPKIVHGPRLNAPLAECEGGTCAHAAAARGRVAAAWLLQYAGADMDAADSLARTPLMRAILALLDKDTTEEAEHEIHEEEANDNKEIKHDQEGEDDEIKKDGEEDSEVNKDGEEDSEVKKDGEEDSEVKKDGEEDSEVKNDGEDDAEIKKDERDKTEVKEEDINEDPNKPTEEDLIKVIKYLLAAGCDVNKQGPEGMTALHVAAQFGSESVCDELLRAGARLDARDHGGWTALVRAAENKHAHIVSERPLGRLLLERGADALASDNEGNLAAHWCALAGDARSLALLLRAAPAALDAPNAHTDTPLSVRTALLTHAHTHTHTHTHTRARARARSLALLLPAAPAALDAPNAHTDTPLHVAAREGHYACVIVLLAHGAKTDRENSAGELPVEVCSDTIRKAIIVNMLMTTAVKDKITRSRILCSDISKGREPFPVPCVNDVDDAPPPDDFTYVSQLVAPAHVPLDDSIETMQTCACDAVTIPSLCTHYTHARCVLGVRRWYRAGRLPAAFPHHDPPMLFECNQTCACDAKRCPNRVVGHVERGGSLAVPVEVYRTRRCGWGLRTRRHVPRGALVALYRGELLPHERADCRADDQYLFALDLKPDLLEQCSDQTQLCVDAARFGSAARFMNHSCRPSAAPVRVFTAARDLRLPHVALFALRDLRAGDALTFDYGDKFWSVKSKWMKCECEAPDCRYPIKSTEENES</sequence>
<dbReference type="InterPro" id="IPR007728">
    <property type="entry name" value="Pre-SET_dom"/>
</dbReference>
<dbReference type="Pfam" id="PF21533">
    <property type="entry name" value="EHMT1-2_CRR"/>
    <property type="match status" value="1"/>
</dbReference>
<dbReference type="SMART" id="SM00317">
    <property type="entry name" value="SET"/>
    <property type="match status" value="1"/>
</dbReference>
<keyword evidence="2" id="KW-0158">Chromosome</keyword>
<name>A0AAU9UQZ0_EUPED</name>
<feature type="compositionally biased region" description="Basic and acidic residues" evidence="6">
    <location>
        <begin position="26"/>
        <end position="46"/>
    </location>
</feature>
<feature type="compositionally biased region" description="Basic and acidic residues" evidence="6">
    <location>
        <begin position="241"/>
        <end position="256"/>
    </location>
</feature>
<evidence type="ECO:0000313" key="8">
    <source>
        <dbReference type="EMBL" id="CAH2100413.1"/>
    </source>
</evidence>
<dbReference type="SUPFAM" id="SSF82199">
    <property type="entry name" value="SET domain"/>
    <property type="match status" value="1"/>
</dbReference>
<keyword evidence="5" id="KW-0040">ANK repeat</keyword>
<reference evidence="8" key="1">
    <citation type="submission" date="2022-03" db="EMBL/GenBank/DDBJ databases">
        <authorList>
            <person name="Tunstrom K."/>
        </authorList>
    </citation>
    <scope>NUCLEOTIDE SEQUENCE</scope>
</reference>
<dbReference type="InterPro" id="IPR047762">
    <property type="entry name" value="EHMT_CRR"/>
</dbReference>
<dbReference type="PROSITE" id="PS50297">
    <property type="entry name" value="ANK_REP_REGION"/>
    <property type="match status" value="2"/>
</dbReference>
<proteinExistence type="predicted"/>
<feature type="compositionally biased region" description="Acidic residues" evidence="6">
    <location>
        <begin position="262"/>
        <end position="276"/>
    </location>
</feature>
<feature type="repeat" description="ANK" evidence="5">
    <location>
        <begin position="802"/>
        <end position="834"/>
    </location>
</feature>
<evidence type="ECO:0000256" key="5">
    <source>
        <dbReference type="PROSITE-ProRule" id="PRU00023"/>
    </source>
</evidence>
<dbReference type="Gene3D" id="2.170.270.10">
    <property type="entry name" value="SET domain"/>
    <property type="match status" value="1"/>
</dbReference>
<evidence type="ECO:0000256" key="6">
    <source>
        <dbReference type="SAM" id="MobiDB-lite"/>
    </source>
</evidence>
<feature type="repeat" description="ANK" evidence="5">
    <location>
        <begin position="835"/>
        <end position="873"/>
    </location>
</feature>
<dbReference type="InterPro" id="IPR046341">
    <property type="entry name" value="SET_dom_sf"/>
</dbReference>
<feature type="compositionally biased region" description="Polar residues" evidence="6">
    <location>
        <begin position="138"/>
        <end position="147"/>
    </location>
</feature>
<dbReference type="InterPro" id="IPR002110">
    <property type="entry name" value="Ankyrin_rpt"/>
</dbReference>
<dbReference type="CDD" id="cd20905">
    <property type="entry name" value="EHMT_ZBD"/>
    <property type="match status" value="1"/>
</dbReference>
<dbReference type="Pfam" id="PF05033">
    <property type="entry name" value="Pre-SET"/>
    <property type="match status" value="1"/>
</dbReference>
<dbReference type="GO" id="GO:0046974">
    <property type="term" value="F:histone H3K9 methyltransferase activity"/>
    <property type="evidence" value="ECO:0007669"/>
    <property type="project" value="TreeGrafter"/>
</dbReference>
<feature type="region of interest" description="Disordered" evidence="6">
    <location>
        <begin position="677"/>
        <end position="778"/>
    </location>
</feature>
<dbReference type="PANTHER" id="PTHR46307">
    <property type="entry name" value="G9A, ISOFORM B"/>
    <property type="match status" value="1"/>
</dbReference>
<feature type="compositionally biased region" description="Basic and acidic residues" evidence="6">
    <location>
        <begin position="677"/>
        <end position="765"/>
    </location>
</feature>
<dbReference type="Gene3D" id="1.25.40.20">
    <property type="entry name" value="Ankyrin repeat-containing domain"/>
    <property type="match status" value="4"/>
</dbReference>
<protein>
    <recommendedName>
        <fullName evidence="7">SET domain-containing protein</fullName>
    </recommendedName>
</protein>
<keyword evidence="3" id="KW-0489">Methyltransferase</keyword>
<evidence type="ECO:0000256" key="2">
    <source>
        <dbReference type="ARBA" id="ARBA00022454"/>
    </source>
</evidence>
<dbReference type="GO" id="GO:0000122">
    <property type="term" value="P:negative regulation of transcription by RNA polymerase II"/>
    <property type="evidence" value="ECO:0007669"/>
    <property type="project" value="TreeGrafter"/>
</dbReference>
<keyword evidence="4" id="KW-0949">S-adenosyl-L-methionine</keyword>
<comment type="caution">
    <text evidence="8">The sequence shown here is derived from an EMBL/GenBank/DDBJ whole genome shotgun (WGS) entry which is preliminary data.</text>
</comment>
<dbReference type="GO" id="GO:0032259">
    <property type="term" value="P:methylation"/>
    <property type="evidence" value="ECO:0007669"/>
    <property type="project" value="UniProtKB-KW"/>
</dbReference>
<feature type="compositionally biased region" description="Basic and acidic residues" evidence="6">
    <location>
        <begin position="68"/>
        <end position="78"/>
    </location>
</feature>
<dbReference type="SMART" id="SM00468">
    <property type="entry name" value="PreSET"/>
    <property type="match status" value="1"/>
</dbReference>
<dbReference type="GO" id="GO:0002039">
    <property type="term" value="F:p53 binding"/>
    <property type="evidence" value="ECO:0007669"/>
    <property type="project" value="InterPro"/>
</dbReference>
<feature type="compositionally biased region" description="Basic and acidic residues" evidence="6">
    <location>
        <begin position="89"/>
        <end position="99"/>
    </location>
</feature>